<feature type="signal peptide" evidence="3">
    <location>
        <begin position="1"/>
        <end position="35"/>
    </location>
</feature>
<dbReference type="Pfam" id="PF25023">
    <property type="entry name" value="TEN_YD-shell"/>
    <property type="match status" value="1"/>
</dbReference>
<accession>A0ABP4DNR1</accession>
<dbReference type="NCBIfam" id="TIGR03696">
    <property type="entry name" value="Rhs_assc_core"/>
    <property type="match status" value="1"/>
</dbReference>
<dbReference type="PANTHER" id="PTHR32305:SF17">
    <property type="entry name" value="TRNA NUCLEASE WAPA"/>
    <property type="match status" value="1"/>
</dbReference>
<dbReference type="InterPro" id="IPR031325">
    <property type="entry name" value="RHS_repeat"/>
</dbReference>
<dbReference type="Gene3D" id="2.170.16.10">
    <property type="entry name" value="Hedgehog/Intein (Hint) domain"/>
    <property type="match status" value="1"/>
</dbReference>
<evidence type="ECO:0000256" key="1">
    <source>
        <dbReference type="ARBA" id="ARBA00022737"/>
    </source>
</evidence>
<sequence length="2287" mass="247078">MNGRSGKRFRTLRRRVALVSAAVMVGTLLQGVAQSAAVADDGKGRPALPRSEKPIPGSAGKTKPRTLMKGPRIPRTPPDAAWPKEATASVELPATASRSAVSKAARAKGLPLALDTQGISDAKSASGAVEARVLDREAAKKANVDGLLFTLRSKSRGKNGEAGRGGRVRATLDYSGFAEAYGGGYASRLTLVELPACALTTPDKAQCRTSKPVETINDTEKQTLTARSVTLGTSAFTVLAAVAEENSANGDYKATPLSPSATWETSLNTGDFVWSYDMQVPDVPGSLTPTVELAYSSGTVDGRTGNTNNQASWVGDGFNLWPGFIERQYKPCADDGVENADGNKPGDLCWAYDNAFLTFNGKGGELVPNGTNSWKLKNDDGTRIDRLVSSSRGNGDNDGEYWRLTDPDGTRYYFGYNRLPGWTDGKPATNSTWTVPVFGNDTGEPCHASSFADAWCQQAWRWNLDYVVDTHGNAIAYYYNQETNSYGRNLKAKDNTRYVRGGTLDRIEYGLKSSSVYDTKALARVSFTNAERCLPNSSTTCTDIDKDAAYWYDTPWDLNCDADKDCDKGRFSPAFFTRKRLTEVTTQVYDGSAYQNVDSWKLTHRWGMADTDYQLLLDSVQRTGHTATPAISLPKTTFAYTQLVNRLDKTGDGYAPFIKARLSTVADESGGQIDVNYSAPACDWNALPTPQTNTTRCFPQYIGGSTSDDPERQWFNKYVVTSVTATDRTGGAPDQVTTYQYLGGAAWHYDDDDGLTKEKFKTWSQWRGYGQVRVQTGGQGGASAMKTQEDTYFLRGMDGDRKDTSGGTKFVTVTLEDGEGDPITDHESAAGFAYKTVSYSGPGGKILAKTVNRPWHHQTAKKVRSWGTVTANFTGTKSSKTWTSLDDGAGAKWRITETHNEFDTVAGRVTQVDDRGDVSTATDDICTRTTYATNTADNILTLPSREEKVSKACSASVSRPADVISDVRTAYDGGAYDAVPTKGDATASAVLKQYNGTTAVYLESGTTYDAYGRELTSTDLTANVTVTDTGVLTRTARTDGRTTTTEYTPATGFATTVKVTTPPAKAGDATTAQTTTTIQDIFRGLPQKQIDTNNNTVDFAYDALGRSTKVWLADRLTSQTPTYQFTYTVTDGQPVAIGTKTLGNNGVQRTSYILYDGFLRPRQTQDPGPDGGRLLTDTFYDERGLKAKEFATYYTTGAPSTTLFKPEDALSVETQTRYTYDGLGRQTEVKQIAGNGDGGTVLGITKTIHGGDRTTVIPPVGGTATTTLVDARERIVELRQHHARSAEASYDTTKYAYTPRGELSKVIDPAGNTWSYTYDLQGRQLTATDPDKGTTTNTYDDRGQLVTTKDARPGTPALWYGYDNLGRKTELREGSATGVLRASWTYDTLNGAKGHLAESTRYADGNAYTTKIVAYDRLYRPLRTSVTIPASEGSLQGTYLSTTSYNVSGKVQGIGYPKAGSLSAVAVSYTYEDATLRPIAMGSSQRLNVTTSYSLTGKPLQYTLSNSGSKATWVTNTYEWGTQRLATSRVDRQDIAGVDQNSTYRYDEAGNVLSVSDVSRFGTDTQCFTYDYLRRLTEAWTQSSTECAKTPSGSVLGGPAPYWHSYTYDLVGNRATEILHDTTGDASKDTKRVYTYPAAGSARPHTLSSVTTTGPTGTAKDSFGYDEAGNTTARTLSGTTQTLAWDAEGRLAKVTEPVEGGSSKVTEYLYDADGNRLIARTPTETTLYLGNTEITLAKGSTTPKATRYYDLGGGHQAVQTDDGSVFFTLADHHGTAQLAVDTATQELTQRRTLPFGGIRGTEPASWPGTKGFVGGTDDTKVTGLTHLGAREYDPAIGRFISVDPVMDLADPQQMHGYTYANNNPVTLSDPTGLRPDGICGGNTSTCVPSNSLSGVPVTHKESWTKKKDGWYWKETKETKSGKTYSYNACLGCNKWVDLTPKKPHWTEVVDGLGTVFPLLGPAADIVIGIHAAYQGNWREAALRGVSIFPGVGEARHAKRLLKMKRAKCERNSFTPGTKVLMADGSTKPIEDVEIGDKVLATDPKTGETAVETVTAEIKGEGVKHLVEVTIDIDGHQGSETATVTATDGHPFWVPELGEWIDATDLKAGQWLKTSAGTHVQITAVNRWTAQHATVHNLTVNNLHTYYVLAEATPVLVHNCGEADDDLLDFADEALKIKPESRPNVATKITSADGEHVRFAYAVDTRTGAMPPQTARAVADSGHHGGCGEVGCAIQFENDGIPLEGATYQSVKIGGGTRGNAFPLEEHGELIGPCPACRRFLPLIGGHG</sequence>
<feature type="chain" id="PRO_5045431191" evidence="3">
    <location>
        <begin position="36"/>
        <end position="2287"/>
    </location>
</feature>
<gene>
    <name evidence="5" type="ORF">GCM10009564_50300</name>
</gene>
<evidence type="ECO:0000259" key="4">
    <source>
        <dbReference type="SMART" id="SM00306"/>
    </source>
</evidence>
<proteinExistence type="predicted"/>
<dbReference type="InterPro" id="IPR030934">
    <property type="entry name" value="Intein_C"/>
</dbReference>
<protein>
    <submittedName>
        <fullName evidence="5">RHS repeat-associated core domain-containing protein</fullName>
    </submittedName>
</protein>
<dbReference type="InterPro" id="IPR006141">
    <property type="entry name" value="Intein_N"/>
</dbReference>
<dbReference type="Proteomes" id="UP001501072">
    <property type="component" value="Unassembled WGS sequence"/>
</dbReference>
<dbReference type="RefSeq" id="WP_346074201.1">
    <property type="nucleotide sequence ID" value="NZ_BAAAHU010000074.1"/>
</dbReference>
<dbReference type="InterPro" id="IPR036844">
    <property type="entry name" value="Hint_dom_sf"/>
</dbReference>
<dbReference type="Gene3D" id="2.180.10.10">
    <property type="entry name" value="RHS repeat-associated core"/>
    <property type="match status" value="2"/>
</dbReference>
<dbReference type="InterPro" id="IPR056823">
    <property type="entry name" value="TEN-like_YD-shell"/>
</dbReference>
<dbReference type="InterPro" id="IPR003587">
    <property type="entry name" value="Hint_dom_N"/>
</dbReference>
<dbReference type="CDD" id="cd00081">
    <property type="entry name" value="Hint"/>
    <property type="match status" value="1"/>
</dbReference>
<dbReference type="Pfam" id="PF07591">
    <property type="entry name" value="PT-HINT"/>
    <property type="match status" value="1"/>
</dbReference>
<evidence type="ECO:0000256" key="2">
    <source>
        <dbReference type="SAM" id="MobiDB-lite"/>
    </source>
</evidence>
<evidence type="ECO:0000313" key="6">
    <source>
        <dbReference type="Proteomes" id="UP001501072"/>
    </source>
</evidence>
<dbReference type="Pfam" id="PF05593">
    <property type="entry name" value="RHS_repeat"/>
    <property type="match status" value="1"/>
</dbReference>
<dbReference type="NCBIfam" id="TIGR01643">
    <property type="entry name" value="YD_repeat_2x"/>
    <property type="match status" value="1"/>
</dbReference>
<dbReference type="InterPro" id="IPR006530">
    <property type="entry name" value="YD"/>
</dbReference>
<keyword evidence="3" id="KW-0732">Signal</keyword>
<dbReference type="PANTHER" id="PTHR32305">
    <property type="match status" value="1"/>
</dbReference>
<evidence type="ECO:0000313" key="5">
    <source>
        <dbReference type="EMBL" id="GAA1016070.1"/>
    </source>
</evidence>
<dbReference type="InterPro" id="IPR022385">
    <property type="entry name" value="Rhs_assc_core"/>
</dbReference>
<feature type="region of interest" description="Disordered" evidence="2">
    <location>
        <begin position="36"/>
        <end position="87"/>
    </location>
</feature>
<dbReference type="SUPFAM" id="SSF51294">
    <property type="entry name" value="Hedgehog/intein (Hint) domain"/>
    <property type="match status" value="1"/>
</dbReference>
<evidence type="ECO:0000256" key="3">
    <source>
        <dbReference type="SAM" id="SignalP"/>
    </source>
</evidence>
<dbReference type="InterPro" id="IPR050708">
    <property type="entry name" value="T6SS_VgrG/RHS"/>
</dbReference>
<dbReference type="PROSITE" id="PS50817">
    <property type="entry name" value="INTEIN_N_TER"/>
    <property type="match status" value="1"/>
</dbReference>
<feature type="domain" description="Hint" evidence="4">
    <location>
        <begin position="2010"/>
        <end position="2115"/>
    </location>
</feature>
<name>A0ABP4DNR1_9ACTN</name>
<keyword evidence="6" id="KW-1185">Reference proteome</keyword>
<comment type="caution">
    <text evidence="5">The sequence shown here is derived from an EMBL/GenBank/DDBJ whole genome shotgun (WGS) entry which is preliminary data.</text>
</comment>
<reference evidence="6" key="1">
    <citation type="journal article" date="2019" name="Int. J. Syst. Evol. Microbiol.">
        <title>The Global Catalogue of Microorganisms (GCM) 10K type strain sequencing project: providing services to taxonomists for standard genome sequencing and annotation.</title>
        <authorList>
            <consortium name="The Broad Institute Genomics Platform"/>
            <consortium name="The Broad Institute Genome Sequencing Center for Infectious Disease"/>
            <person name="Wu L."/>
            <person name="Ma J."/>
        </authorList>
    </citation>
    <scope>NUCLEOTIDE SEQUENCE [LARGE SCALE GENOMIC DNA]</scope>
    <source>
        <strain evidence="6">JCM 11269</strain>
    </source>
</reference>
<organism evidence="5 6">
    <name type="scientific">Streptomyces thermogriseus</name>
    <dbReference type="NCBI Taxonomy" id="75292"/>
    <lineage>
        <taxon>Bacteria</taxon>
        <taxon>Bacillati</taxon>
        <taxon>Actinomycetota</taxon>
        <taxon>Actinomycetes</taxon>
        <taxon>Kitasatosporales</taxon>
        <taxon>Streptomycetaceae</taxon>
        <taxon>Streptomyces</taxon>
    </lineage>
</organism>
<keyword evidence="1" id="KW-0677">Repeat</keyword>
<dbReference type="PROSITE" id="PS50818">
    <property type="entry name" value="INTEIN_C_TER"/>
    <property type="match status" value="1"/>
</dbReference>
<dbReference type="EMBL" id="BAAAHU010000074">
    <property type="protein sequence ID" value="GAA1016070.1"/>
    <property type="molecule type" value="Genomic_DNA"/>
</dbReference>
<dbReference type="SMART" id="SM00306">
    <property type="entry name" value="HintN"/>
    <property type="match status" value="1"/>
</dbReference>